<dbReference type="SUPFAM" id="SSF55729">
    <property type="entry name" value="Acyl-CoA N-acyltransferases (Nat)"/>
    <property type="match status" value="1"/>
</dbReference>
<feature type="domain" description="N-acetyltransferase" evidence="1">
    <location>
        <begin position="1"/>
        <end position="106"/>
    </location>
</feature>
<dbReference type="GO" id="GO:0016747">
    <property type="term" value="F:acyltransferase activity, transferring groups other than amino-acyl groups"/>
    <property type="evidence" value="ECO:0007669"/>
    <property type="project" value="InterPro"/>
</dbReference>
<keyword evidence="4" id="KW-1185">Reference proteome</keyword>
<dbReference type="PROSITE" id="PS51729">
    <property type="entry name" value="GNAT_YJDJ"/>
    <property type="match status" value="1"/>
</dbReference>
<dbReference type="CDD" id="cd04301">
    <property type="entry name" value="NAT_SF"/>
    <property type="match status" value="1"/>
</dbReference>
<evidence type="ECO:0000259" key="1">
    <source>
        <dbReference type="PROSITE" id="PS51186"/>
    </source>
</evidence>
<evidence type="ECO:0000313" key="3">
    <source>
        <dbReference type="EMBL" id="TQS46727.1"/>
    </source>
</evidence>
<dbReference type="InterPro" id="IPR045057">
    <property type="entry name" value="Gcn5-rel_NAT"/>
</dbReference>
<dbReference type="Pfam" id="PF14542">
    <property type="entry name" value="Acetyltransf_CG"/>
    <property type="match status" value="1"/>
</dbReference>
<dbReference type="InterPro" id="IPR000182">
    <property type="entry name" value="GNAT_dom"/>
</dbReference>
<dbReference type="Proteomes" id="UP000317982">
    <property type="component" value="Unassembled WGS sequence"/>
</dbReference>
<dbReference type="Gene3D" id="3.40.630.30">
    <property type="match status" value="1"/>
</dbReference>
<organism evidence="3 4">
    <name type="scientific">Cryptosporangium phraense</name>
    <dbReference type="NCBI Taxonomy" id="2593070"/>
    <lineage>
        <taxon>Bacteria</taxon>
        <taxon>Bacillati</taxon>
        <taxon>Actinomycetota</taxon>
        <taxon>Actinomycetes</taxon>
        <taxon>Cryptosporangiales</taxon>
        <taxon>Cryptosporangiaceae</taxon>
        <taxon>Cryptosporangium</taxon>
    </lineage>
</organism>
<proteinExistence type="predicted"/>
<dbReference type="InParanoid" id="A0A545AZI3"/>
<keyword evidence="3" id="KW-0808">Transferase</keyword>
<accession>A0A545AZI3</accession>
<dbReference type="PANTHER" id="PTHR31435">
    <property type="entry name" value="PROTEIN NATD1"/>
    <property type="match status" value="1"/>
</dbReference>
<protein>
    <submittedName>
        <fullName evidence="3">N-acetyltransferase</fullName>
    </submittedName>
</protein>
<sequence length="107" mass="11838">MADELAISDVKDESRYEATLDGVVAGVVEYQLDGDVIMFTHTGVPSEFEGRGIASQLARYVLDDARSRGLDVLPRCPYIAGWIARHLEYLDLVPPASRVRYKLPAEA</sequence>
<dbReference type="InterPro" id="IPR031165">
    <property type="entry name" value="GNAT_YJDJ"/>
</dbReference>
<dbReference type="PANTHER" id="PTHR31435:SF10">
    <property type="entry name" value="BSR4717 PROTEIN"/>
    <property type="match status" value="1"/>
</dbReference>
<evidence type="ECO:0000313" key="4">
    <source>
        <dbReference type="Proteomes" id="UP000317982"/>
    </source>
</evidence>
<dbReference type="InterPro" id="IPR016181">
    <property type="entry name" value="Acyl_CoA_acyltransferase"/>
</dbReference>
<dbReference type="RefSeq" id="WP_142702345.1">
    <property type="nucleotide sequence ID" value="NZ_VIRS01000001.1"/>
</dbReference>
<gene>
    <name evidence="3" type="ORF">FL583_00145</name>
</gene>
<dbReference type="PROSITE" id="PS51186">
    <property type="entry name" value="GNAT"/>
    <property type="match status" value="1"/>
</dbReference>
<dbReference type="OrthoDB" id="5405911at2"/>
<feature type="domain" description="N-acetyltransferase" evidence="2">
    <location>
        <begin position="8"/>
        <end position="94"/>
    </location>
</feature>
<name>A0A545AZI3_9ACTN</name>
<dbReference type="AlphaFoldDB" id="A0A545AZI3"/>
<dbReference type="EMBL" id="VIRS01000001">
    <property type="protein sequence ID" value="TQS46727.1"/>
    <property type="molecule type" value="Genomic_DNA"/>
</dbReference>
<comment type="caution">
    <text evidence="3">The sequence shown here is derived from an EMBL/GenBank/DDBJ whole genome shotgun (WGS) entry which is preliminary data.</text>
</comment>
<reference evidence="3 4" key="1">
    <citation type="submission" date="2019-07" db="EMBL/GenBank/DDBJ databases">
        <title>Cryptosporangium phraense sp. nov., isolated from plant litter.</title>
        <authorList>
            <person name="Suriyachadkun C."/>
        </authorList>
    </citation>
    <scope>NUCLEOTIDE SEQUENCE [LARGE SCALE GENOMIC DNA]</scope>
    <source>
        <strain evidence="3 4">A-T 5661</strain>
    </source>
</reference>
<evidence type="ECO:0000259" key="2">
    <source>
        <dbReference type="PROSITE" id="PS51729"/>
    </source>
</evidence>